<dbReference type="eggNOG" id="COG4659">
    <property type="taxonomic scope" value="Bacteria"/>
</dbReference>
<evidence type="ECO:0000313" key="3">
    <source>
        <dbReference type="EMBL" id="ADQ79928.1"/>
    </source>
</evidence>
<dbReference type="HOGENOM" id="CLU_1559828_0_0_10"/>
<dbReference type="SMART" id="SM00900">
    <property type="entry name" value="FMN_bind"/>
    <property type="match status" value="1"/>
</dbReference>
<dbReference type="EMBL" id="CP002345">
    <property type="protein sequence ID" value="ADQ79928.1"/>
    <property type="molecule type" value="Genomic_DNA"/>
</dbReference>
<feature type="domain" description="FMN-binding" evidence="2">
    <location>
        <begin position="84"/>
        <end position="165"/>
    </location>
</feature>
<dbReference type="KEGG" id="ppn:Palpr_1789"/>
<feature type="signal peptide" evidence="1">
    <location>
        <begin position="1"/>
        <end position="18"/>
    </location>
</feature>
<evidence type="ECO:0000259" key="2">
    <source>
        <dbReference type="SMART" id="SM00900"/>
    </source>
</evidence>
<dbReference type="STRING" id="694427.Palpr_1789"/>
<accession>E4T5D4</accession>
<dbReference type="Pfam" id="PF04205">
    <property type="entry name" value="FMN_bind"/>
    <property type="match status" value="1"/>
</dbReference>
<reference key="1">
    <citation type="submission" date="2010-11" db="EMBL/GenBank/DDBJ databases">
        <title>The complete genome of Paludibacter propionicigenes DSM 17365.</title>
        <authorList>
            <consortium name="US DOE Joint Genome Institute (JGI-PGF)"/>
            <person name="Lucas S."/>
            <person name="Copeland A."/>
            <person name="Lapidus A."/>
            <person name="Bruce D."/>
            <person name="Goodwin L."/>
            <person name="Pitluck S."/>
            <person name="Kyrpides N."/>
            <person name="Mavromatis K."/>
            <person name="Ivanova N."/>
            <person name="Munk A.C."/>
            <person name="Brettin T."/>
            <person name="Detter J.C."/>
            <person name="Han C."/>
            <person name="Tapia R."/>
            <person name="Land M."/>
            <person name="Hauser L."/>
            <person name="Markowitz V."/>
            <person name="Cheng J.-F."/>
            <person name="Hugenholtz P."/>
            <person name="Woyke T."/>
            <person name="Wu D."/>
            <person name="Gronow S."/>
            <person name="Wellnitz S."/>
            <person name="Brambilla E."/>
            <person name="Klenk H.-P."/>
            <person name="Eisen J.A."/>
        </authorList>
    </citation>
    <scope>NUCLEOTIDE SEQUENCE</scope>
    <source>
        <strain>WB4</strain>
    </source>
</reference>
<evidence type="ECO:0000313" key="4">
    <source>
        <dbReference type="Proteomes" id="UP000008718"/>
    </source>
</evidence>
<dbReference type="Proteomes" id="UP000008718">
    <property type="component" value="Chromosome"/>
</dbReference>
<keyword evidence="1" id="KW-0732">Signal</keyword>
<proteinExistence type="predicted"/>
<dbReference type="InterPro" id="IPR007329">
    <property type="entry name" value="FMN-bd"/>
</dbReference>
<feature type="chain" id="PRO_5003187642" evidence="1">
    <location>
        <begin position="19"/>
        <end position="172"/>
    </location>
</feature>
<name>E4T5D4_PALPW</name>
<evidence type="ECO:0000256" key="1">
    <source>
        <dbReference type="SAM" id="SignalP"/>
    </source>
</evidence>
<dbReference type="RefSeq" id="WP_013445297.1">
    <property type="nucleotide sequence ID" value="NC_014734.1"/>
</dbReference>
<keyword evidence="4" id="KW-1185">Reference proteome</keyword>
<sequence length="172" mass="19129">MFRKIVFVLLLVGTVAFAQERPGGGKEKNPVLHEVSNKDVVQSVYPDAVKVEKVNDYWYRILNAKNKTIGFAMSSISFCKDVKGYNDLTPVMILVDKSKVVKKVALLSNWETPRFVSKLEQNGFFDSWVGKDLQSAKAVQVDARTGATYTAKAVAKNVDFLLNTAVAKLPKK</sequence>
<organism evidence="3 4">
    <name type="scientific">Paludibacter propionicigenes (strain DSM 17365 / JCM 13257 / WB4)</name>
    <dbReference type="NCBI Taxonomy" id="694427"/>
    <lineage>
        <taxon>Bacteria</taxon>
        <taxon>Pseudomonadati</taxon>
        <taxon>Bacteroidota</taxon>
        <taxon>Bacteroidia</taxon>
        <taxon>Bacteroidales</taxon>
        <taxon>Paludibacteraceae</taxon>
        <taxon>Paludibacter</taxon>
    </lineage>
</organism>
<dbReference type="GO" id="GO:0010181">
    <property type="term" value="F:FMN binding"/>
    <property type="evidence" value="ECO:0007669"/>
    <property type="project" value="InterPro"/>
</dbReference>
<reference evidence="3 4" key="2">
    <citation type="journal article" date="2011" name="Stand. Genomic Sci.">
        <title>Complete genome sequence of Paludibacter propionicigenes type strain (WB4).</title>
        <authorList>
            <person name="Gronow S."/>
            <person name="Munk C."/>
            <person name="Lapidus A."/>
            <person name="Nolan M."/>
            <person name="Lucas S."/>
            <person name="Hammon N."/>
            <person name="Deshpande S."/>
            <person name="Cheng J.F."/>
            <person name="Tapia R."/>
            <person name="Han C."/>
            <person name="Goodwin L."/>
            <person name="Pitluck S."/>
            <person name="Liolios K."/>
            <person name="Ivanova N."/>
            <person name="Mavromatis K."/>
            <person name="Mikhailova N."/>
            <person name="Pati A."/>
            <person name="Chen A."/>
            <person name="Palaniappan K."/>
            <person name="Land M."/>
            <person name="Hauser L."/>
            <person name="Chang Y.J."/>
            <person name="Jeffries C.D."/>
            <person name="Brambilla E."/>
            <person name="Rohde M."/>
            <person name="Goker M."/>
            <person name="Detter J.C."/>
            <person name="Woyke T."/>
            <person name="Bristow J."/>
            <person name="Eisen J.A."/>
            <person name="Markowitz V."/>
            <person name="Hugenholtz P."/>
            <person name="Kyrpides N.C."/>
            <person name="Klenk H.P."/>
        </authorList>
    </citation>
    <scope>NUCLEOTIDE SEQUENCE [LARGE SCALE GENOMIC DNA]</scope>
    <source>
        <strain evidence="4">DSM 17365 / JCM 13257 / WB4</strain>
    </source>
</reference>
<protein>
    <submittedName>
        <fullName evidence="3">FMN-binding domain protein</fullName>
    </submittedName>
</protein>
<dbReference type="AlphaFoldDB" id="E4T5D4"/>
<dbReference type="OrthoDB" id="9806398at2"/>
<gene>
    <name evidence="3" type="ordered locus">Palpr_1789</name>
</gene>
<dbReference type="GO" id="GO:0016020">
    <property type="term" value="C:membrane"/>
    <property type="evidence" value="ECO:0007669"/>
    <property type="project" value="InterPro"/>
</dbReference>